<evidence type="ECO:0000256" key="3">
    <source>
        <dbReference type="ARBA" id="ARBA00022741"/>
    </source>
</evidence>
<keyword evidence="6" id="KW-0067">ATP-binding</keyword>
<evidence type="ECO:0000256" key="1">
    <source>
        <dbReference type="ARBA" id="ARBA00008792"/>
    </source>
</evidence>
<dbReference type="InterPro" id="IPR036867">
    <property type="entry name" value="R3H_dom_sf"/>
</dbReference>
<evidence type="ECO:0000256" key="6">
    <source>
        <dbReference type="ARBA" id="ARBA00022840"/>
    </source>
</evidence>
<evidence type="ECO:0000259" key="11">
    <source>
        <dbReference type="PROSITE" id="PS51192"/>
    </source>
</evidence>
<dbReference type="Gene3D" id="3.40.50.300">
    <property type="entry name" value="P-loop containing nucleotide triphosphate hydrolases"/>
    <property type="match status" value="2"/>
</dbReference>
<feature type="domain" description="Helicase ATP-binding" evidence="11">
    <location>
        <begin position="147"/>
        <end position="313"/>
    </location>
</feature>
<feature type="domain" description="Helicase C-terminal" evidence="12">
    <location>
        <begin position="517"/>
        <end position="700"/>
    </location>
</feature>
<dbReference type="SUPFAM" id="SSF82708">
    <property type="entry name" value="R3H domain"/>
    <property type="match status" value="1"/>
</dbReference>
<organism evidence="13">
    <name type="scientific">Ursus maritimus</name>
    <name type="common">Polar bear</name>
    <name type="synonym">Thalarctos maritimus</name>
    <dbReference type="NCBI Taxonomy" id="29073"/>
    <lineage>
        <taxon>Eukaryota</taxon>
        <taxon>Metazoa</taxon>
        <taxon>Chordata</taxon>
        <taxon>Craniata</taxon>
        <taxon>Vertebrata</taxon>
        <taxon>Euteleostomi</taxon>
        <taxon>Mammalia</taxon>
        <taxon>Eutheria</taxon>
        <taxon>Laurasiatheria</taxon>
        <taxon>Carnivora</taxon>
        <taxon>Caniformia</taxon>
        <taxon>Ursidae</taxon>
        <taxon>Ursus</taxon>
    </lineage>
</organism>
<dbReference type="FunFam" id="3.10.590.10:FF:000004">
    <property type="entry name" value="probable ATP-dependent RNA helicase YTHDC2"/>
    <property type="match status" value="1"/>
</dbReference>
<dbReference type="CDD" id="cd17987">
    <property type="entry name" value="DEXHc_YTHDC2"/>
    <property type="match status" value="1"/>
</dbReference>
<evidence type="ECO:0000256" key="8">
    <source>
        <dbReference type="PROSITE-ProRule" id="PRU00023"/>
    </source>
</evidence>
<dbReference type="Gene3D" id="3.30.1370.50">
    <property type="entry name" value="R3H-like domain"/>
    <property type="match status" value="1"/>
</dbReference>
<dbReference type="InterPro" id="IPR059023">
    <property type="entry name" value="RNA_hel_CTD"/>
</dbReference>
<evidence type="ECO:0000259" key="12">
    <source>
        <dbReference type="PROSITE" id="PS51194"/>
    </source>
</evidence>
<comment type="similarity">
    <text evidence="1">Belongs to the DEAD box helicase family. DEAH subfamily.</text>
</comment>
<dbReference type="GO" id="GO:0005524">
    <property type="term" value="F:ATP binding"/>
    <property type="evidence" value="ECO:0007669"/>
    <property type="project" value="UniProtKB-KW"/>
</dbReference>
<evidence type="ECO:0000313" key="13">
    <source>
        <dbReference type="Ensembl" id="ENSUMAP00000033156"/>
    </source>
</evidence>
<dbReference type="PROSITE" id="PS50882">
    <property type="entry name" value="YTH"/>
    <property type="match status" value="1"/>
</dbReference>
<evidence type="ECO:0000256" key="7">
    <source>
        <dbReference type="ARBA" id="ARBA00047984"/>
    </source>
</evidence>
<dbReference type="Pfam" id="PF07717">
    <property type="entry name" value="OB_NTP_bind"/>
    <property type="match status" value="1"/>
</dbReference>
<keyword evidence="8" id="KW-0040">ANK repeat</keyword>
<dbReference type="InterPro" id="IPR001650">
    <property type="entry name" value="Helicase_C-like"/>
</dbReference>
<dbReference type="Pfam" id="PF00270">
    <property type="entry name" value="DEAD"/>
    <property type="match status" value="1"/>
</dbReference>
<dbReference type="GeneTree" id="ENSGT00940000155826"/>
<dbReference type="Gene3D" id="3.10.590.10">
    <property type="entry name" value="ph1033 like domains"/>
    <property type="match status" value="1"/>
</dbReference>
<sequence length="1317" mass="148598">RFRYGDQREMEFPSSLTSTERAFIHRLSQSLGLVSKSKGKGANRYLTVKKKDGSETAHAMMTCNLTHNTKHAVRSLIQRFPVTNKERTELLPKTERGNSVESTWSYRYKTSGRLNNGIPQIPVKRGESEFDSFRQSLPVFEKQEEIVKIIKENKVVLIVGETGSGKTTQIPQFLLDDCFKNGIPCRIFCTQPRRLAAIAVAERVAAERRERIGQTIGYQIRLESRVSPKTLLTFCTNGVLLRTLMAGDSTLSTVTHVIVDEVHERDRFSDFLLTKLRDLLQKHPTLKLILSSAALDVNLFIRYFGSCPVIYIQGRPFEVKEMFLEDILRTTGYTNKEMLKYKKEKQREEKQQTTLTEWYSAQENTFKPESQRQRTVPNVTEEYDLLDDGGDAVFSQLTEKDVNCLEPWLIKEMDACLSDIWLHKDVDAFAQVFHLILTENVSVDYRHSETSATALMVAAGRGFSSQVEQLISMGANVHSKASNGWARIAWCTGCYTQRMNHRALHRKPGIASLEFGNLDESSLVHTNGSDLSAEDRELLKAYHHSFDDEKVDLDLIMHLLYNICHGCDAGEYQVFMLHSNMQTSDQKKVLKNPPAGVRKIILSTNIAETSITVNDVVFVIDSGKVKEKSFDALNFVTMLKMVWISKASAIQRKGRAGRCRPGICFRLFSRLRFQNMLEFQTPELLRMPLQELCLHTKLLAPVNCPIADFLMKAPEPPPALIVRNAVQMLKTIDAMDTWEDLTELGYHLADLPVEPHLGKMVLCAVVLKCLDPILTIACTLAYRDPFVLPTQASQKRAAMLCRKRFTAGTFSDHMALLRAFQAWQKARSDGWERAFCEKNFLSQATMEIIIGMRTQLLGQLRASGFVRARGGGDIRDVNTNSENWAVVKAALVAGMYPNLVHVDRENVVLTGPKEKKVRFHPTSVLSQPQYKKIPPANGQAAAIQALPTDWLIYDEMTRAHRIANIRCCSAVTPVTVLVFCGPARLASNALQEPSSFRADGIPNDSSDSEMEDRTTANLAALKLDEWLNFKLEPEAASLLLQLRHKWHSLFLRRMRAPSKPWSQVDEATIRAIIAVLSTEEQSAGLQQPSGIGQRPRPMSSEELPLASSWRSNNSRKTSADTDFSDESATAESPSPPSSGKVEYLQVPVARNRLLAHFTLHTEGSKSPSPRPNMPIRYFIMKSSNLRNLEISQQKGIWSTTPSNERKLNRAFWESSMVYLVFSVQGSGHFQGFSRMSSEIGREKSQDWGSAGLGGVFKVEWVRKESLPFQFAHHLLNPWNDNKKVQISRDGQELEPQVGEQLLQLWERLPLGDKAAAD</sequence>
<evidence type="ECO:0000256" key="4">
    <source>
        <dbReference type="ARBA" id="ARBA00022801"/>
    </source>
</evidence>
<dbReference type="FunFam" id="1.25.40.20:FF:000159">
    <property type="entry name" value="probable ATP-dependent RNA helicase YTHDC2"/>
    <property type="match status" value="1"/>
</dbReference>
<dbReference type="InterPro" id="IPR014001">
    <property type="entry name" value="Helicase_ATP-bd"/>
</dbReference>
<protein>
    <recommendedName>
        <fullName evidence="2">RNA helicase</fullName>
        <ecNumber evidence="2">3.6.4.13</ecNumber>
    </recommendedName>
</protein>
<dbReference type="GO" id="GO:0003724">
    <property type="term" value="F:RNA helicase activity"/>
    <property type="evidence" value="ECO:0007669"/>
    <property type="project" value="UniProtKB-EC"/>
</dbReference>
<dbReference type="InterPro" id="IPR007502">
    <property type="entry name" value="Helicase-assoc_dom"/>
</dbReference>
<dbReference type="SMART" id="SM00487">
    <property type="entry name" value="DEXDc"/>
    <property type="match status" value="1"/>
</dbReference>
<dbReference type="PANTHER" id="PTHR18934:SF213">
    <property type="entry name" value="3'-5' RNA HELICASE YTHDC2"/>
    <property type="match status" value="1"/>
</dbReference>
<dbReference type="InterPro" id="IPR011709">
    <property type="entry name" value="DEAD-box_helicase_OB_fold"/>
</dbReference>
<dbReference type="FunFam" id="3.30.1370.50:FF:000005">
    <property type="entry name" value="probable ATP-dependent RNA helicase YTHDC2"/>
    <property type="match status" value="1"/>
</dbReference>
<feature type="repeat" description="ANK" evidence="8">
    <location>
        <begin position="450"/>
        <end position="482"/>
    </location>
</feature>
<dbReference type="CDD" id="cd21134">
    <property type="entry name" value="YTH"/>
    <property type="match status" value="1"/>
</dbReference>
<dbReference type="InterPro" id="IPR048333">
    <property type="entry name" value="HA2_WH"/>
</dbReference>
<dbReference type="CDD" id="cd18791">
    <property type="entry name" value="SF2_C_RHA"/>
    <property type="match status" value="1"/>
</dbReference>
<dbReference type="SMART" id="SM00490">
    <property type="entry name" value="HELICc"/>
    <property type="match status" value="1"/>
</dbReference>
<evidence type="ECO:0000259" key="10">
    <source>
        <dbReference type="PROSITE" id="PS50882"/>
    </source>
</evidence>
<proteinExistence type="inferred from homology"/>
<dbReference type="FunFam" id="1.20.120.1080:FF:000008">
    <property type="entry name" value="probable ATP-dependent RNA helicase YTHDC2"/>
    <property type="match status" value="1"/>
</dbReference>
<keyword evidence="3" id="KW-0547">Nucleotide-binding</keyword>
<dbReference type="Pfam" id="PF04408">
    <property type="entry name" value="WHD_HA2"/>
    <property type="match status" value="1"/>
</dbReference>
<dbReference type="InterPro" id="IPR027417">
    <property type="entry name" value="P-loop_NTPase"/>
</dbReference>
<dbReference type="InterPro" id="IPR002110">
    <property type="entry name" value="Ankyrin_rpt"/>
</dbReference>
<dbReference type="Gene3D" id="1.25.40.20">
    <property type="entry name" value="Ankyrin repeat-containing domain"/>
    <property type="match status" value="1"/>
</dbReference>
<feature type="domain" description="YTH" evidence="10">
    <location>
        <begin position="1175"/>
        <end position="1305"/>
    </location>
</feature>
<dbReference type="FunFam" id="3.40.50.300:FF:000284">
    <property type="entry name" value="probable ATP-dependent RNA helicase YTHDC2"/>
    <property type="match status" value="1"/>
</dbReference>
<dbReference type="Pfam" id="PF21010">
    <property type="entry name" value="HA2_C"/>
    <property type="match status" value="1"/>
</dbReference>
<dbReference type="OMA" id="EWIKRAN"/>
<dbReference type="PROSITE" id="PS51192">
    <property type="entry name" value="HELICASE_ATP_BIND_1"/>
    <property type="match status" value="1"/>
</dbReference>
<evidence type="ECO:0000256" key="9">
    <source>
        <dbReference type="SAM" id="MobiDB-lite"/>
    </source>
</evidence>
<dbReference type="InterPro" id="IPR036770">
    <property type="entry name" value="Ankyrin_rpt-contain_sf"/>
</dbReference>
<feature type="region of interest" description="Disordered" evidence="9">
    <location>
        <begin position="1082"/>
        <end position="1141"/>
    </location>
</feature>
<reference evidence="13" key="1">
    <citation type="submission" date="2019-03" db="UniProtKB">
        <authorList>
            <consortium name="Ensembl"/>
        </authorList>
    </citation>
    <scope>IDENTIFICATION</scope>
</reference>
<comment type="catalytic activity">
    <reaction evidence="7">
        <text>ATP + H2O = ADP + phosphate + H(+)</text>
        <dbReference type="Rhea" id="RHEA:13065"/>
        <dbReference type="ChEBI" id="CHEBI:15377"/>
        <dbReference type="ChEBI" id="CHEBI:15378"/>
        <dbReference type="ChEBI" id="CHEBI:30616"/>
        <dbReference type="ChEBI" id="CHEBI:43474"/>
        <dbReference type="ChEBI" id="CHEBI:456216"/>
        <dbReference type="EC" id="3.6.4.13"/>
    </reaction>
</comment>
<dbReference type="Pfam" id="PF26026">
    <property type="entry name" value="RNA_hel_CTD"/>
    <property type="match status" value="1"/>
</dbReference>
<dbReference type="SUPFAM" id="SSF48403">
    <property type="entry name" value="Ankyrin repeat"/>
    <property type="match status" value="1"/>
</dbReference>
<dbReference type="Gene3D" id="1.20.120.1080">
    <property type="match status" value="1"/>
</dbReference>
<dbReference type="PROSITE" id="PS50088">
    <property type="entry name" value="ANK_REPEAT"/>
    <property type="match status" value="1"/>
</dbReference>
<name>A0A452VHL2_URSMA</name>
<dbReference type="Ensembl" id="ENSUMAT00000039231.1">
    <property type="protein sequence ID" value="ENSUMAP00000033156.1"/>
    <property type="gene ID" value="ENSUMAG00000023877.1"/>
</dbReference>
<keyword evidence="5" id="KW-0347">Helicase</keyword>
<dbReference type="InterPro" id="IPR007275">
    <property type="entry name" value="YTH_domain"/>
</dbReference>
<dbReference type="EC" id="3.6.4.13" evidence="2"/>
<dbReference type="InterPro" id="IPR001374">
    <property type="entry name" value="R3H_dom"/>
</dbReference>
<dbReference type="GO" id="GO:0003723">
    <property type="term" value="F:RNA binding"/>
    <property type="evidence" value="ECO:0007669"/>
    <property type="project" value="InterPro"/>
</dbReference>
<accession>A0A452VHL2</accession>
<evidence type="ECO:0000256" key="5">
    <source>
        <dbReference type="ARBA" id="ARBA00022806"/>
    </source>
</evidence>
<dbReference type="Pfam" id="PF01424">
    <property type="entry name" value="R3H"/>
    <property type="match status" value="1"/>
</dbReference>
<dbReference type="Pfam" id="PF04146">
    <property type="entry name" value="YTH"/>
    <property type="match status" value="1"/>
</dbReference>
<dbReference type="GO" id="GO:0016787">
    <property type="term" value="F:hydrolase activity"/>
    <property type="evidence" value="ECO:0007669"/>
    <property type="project" value="UniProtKB-KW"/>
</dbReference>
<dbReference type="PANTHER" id="PTHR18934">
    <property type="entry name" value="ATP-DEPENDENT RNA HELICASE"/>
    <property type="match status" value="1"/>
</dbReference>
<evidence type="ECO:0000256" key="2">
    <source>
        <dbReference type="ARBA" id="ARBA00012552"/>
    </source>
</evidence>
<dbReference type="SMART" id="SM00847">
    <property type="entry name" value="HA2"/>
    <property type="match status" value="1"/>
</dbReference>
<keyword evidence="4" id="KW-0378">Hydrolase</keyword>
<dbReference type="InterPro" id="IPR011545">
    <property type="entry name" value="DEAD/DEAH_box_helicase_dom"/>
</dbReference>
<dbReference type="Pfam" id="PF00271">
    <property type="entry name" value="Helicase_C"/>
    <property type="match status" value="1"/>
</dbReference>
<dbReference type="SUPFAM" id="SSF52540">
    <property type="entry name" value="P-loop containing nucleoside triphosphate hydrolases"/>
    <property type="match status" value="1"/>
</dbReference>
<gene>
    <name evidence="13" type="primary">YTHDC2</name>
</gene>
<dbReference type="PROSITE" id="PS51194">
    <property type="entry name" value="HELICASE_CTER"/>
    <property type="match status" value="1"/>
</dbReference>